<keyword evidence="7" id="KW-1185">Reference proteome</keyword>
<accession>A0A225E151</accession>
<gene>
    <name evidence="6" type="ORF">FRUB_00990</name>
</gene>
<name>A0A225E151_9BACT</name>
<dbReference type="PANTHER" id="PTHR45569:SF1">
    <property type="entry name" value="SENSOR PROTEIN KDPD"/>
    <property type="match status" value="1"/>
</dbReference>
<feature type="domain" description="Signal transduction histidine kinase osmosensitive K+ channel sensor N-terminal" evidence="5">
    <location>
        <begin position="21"/>
        <end position="228"/>
    </location>
</feature>
<evidence type="ECO:0000256" key="2">
    <source>
        <dbReference type="ARBA" id="ARBA00022777"/>
    </source>
</evidence>
<dbReference type="GO" id="GO:0005886">
    <property type="term" value="C:plasma membrane"/>
    <property type="evidence" value="ECO:0007669"/>
    <property type="project" value="TreeGrafter"/>
</dbReference>
<dbReference type="Gene3D" id="3.40.50.620">
    <property type="entry name" value="HUPs"/>
    <property type="match status" value="1"/>
</dbReference>
<organism evidence="6 7">
    <name type="scientific">Fimbriiglobus ruber</name>
    <dbReference type="NCBI Taxonomy" id="1908690"/>
    <lineage>
        <taxon>Bacteria</taxon>
        <taxon>Pseudomonadati</taxon>
        <taxon>Planctomycetota</taxon>
        <taxon>Planctomycetia</taxon>
        <taxon>Gemmatales</taxon>
        <taxon>Gemmataceae</taxon>
        <taxon>Fimbriiglobus</taxon>
    </lineage>
</organism>
<proteinExistence type="predicted"/>
<dbReference type="EMBL" id="NIDE01000001">
    <property type="protein sequence ID" value="OWK47291.1"/>
    <property type="molecule type" value="Genomic_DNA"/>
</dbReference>
<dbReference type="PANTHER" id="PTHR45569">
    <property type="entry name" value="SENSOR PROTEIN KDPD"/>
    <property type="match status" value="1"/>
</dbReference>
<dbReference type="Gene3D" id="3.40.50.300">
    <property type="entry name" value="P-loop containing nucleotide triphosphate hydrolases"/>
    <property type="match status" value="1"/>
</dbReference>
<evidence type="ECO:0000259" key="5">
    <source>
        <dbReference type="Pfam" id="PF02702"/>
    </source>
</evidence>
<evidence type="ECO:0000259" key="4">
    <source>
        <dbReference type="Pfam" id="PF00582"/>
    </source>
</evidence>
<keyword evidence="3" id="KW-0902">Two-component regulatory system</keyword>
<dbReference type="RefSeq" id="WP_088252415.1">
    <property type="nucleotide sequence ID" value="NZ_NIDE01000001.1"/>
</dbReference>
<dbReference type="Pfam" id="PF00582">
    <property type="entry name" value="Usp"/>
    <property type="match status" value="1"/>
</dbReference>
<dbReference type="GO" id="GO:0005737">
    <property type="term" value="C:cytoplasm"/>
    <property type="evidence" value="ECO:0007669"/>
    <property type="project" value="UniProtKB-ARBA"/>
</dbReference>
<dbReference type="Pfam" id="PF02702">
    <property type="entry name" value="KdpD"/>
    <property type="match status" value="1"/>
</dbReference>
<feature type="domain" description="UspA" evidence="4">
    <location>
        <begin position="246"/>
        <end position="372"/>
    </location>
</feature>
<dbReference type="SUPFAM" id="SSF52540">
    <property type="entry name" value="P-loop containing nucleoside triphosphate hydrolases"/>
    <property type="match status" value="1"/>
</dbReference>
<keyword evidence="6" id="KW-0407">Ion channel</keyword>
<sequence>MSNDPSRPPPEHFLSLLHDQQRGRLKVYLGFAPGVGKTYGMLQEGQRLKRQGVDVMIGVVETHGRADTAAQLGELERVPPRKIEYRGVVLEEMDLDAVLKRRPTVALVDELAHTNAPGCKHAKRYQDVEELLRNGISVITTMNVQHLESLYDTVERFTGVKVKERVPDYILGQAHQVMNVDLPAEDLQERMRAGKIYPADRAGRALENFFTEPNLNQLREIALEQVAHVIDRQRQDRDNVQTNTSERLMVCVSSRSPNALRLMRKGARLADRLGAPWYAVYVQTPGESTEKVDAETQRRLADSLALAHQLDGVPLTFKGTDLPSAVTSFVQEYGITHIVLGRSQRPWYRQWFGPSLLDRLLRVVPGVDVVVVDTNG</sequence>
<dbReference type="Proteomes" id="UP000214646">
    <property type="component" value="Unassembled WGS sequence"/>
</dbReference>
<evidence type="ECO:0000313" key="7">
    <source>
        <dbReference type="Proteomes" id="UP000214646"/>
    </source>
</evidence>
<evidence type="ECO:0000313" key="6">
    <source>
        <dbReference type="EMBL" id="OWK47291.1"/>
    </source>
</evidence>
<dbReference type="OrthoDB" id="9806130at2"/>
<keyword evidence="1" id="KW-0808">Transferase</keyword>
<dbReference type="InterPro" id="IPR052023">
    <property type="entry name" value="Histidine_kinase_KdpD"/>
</dbReference>
<dbReference type="AlphaFoldDB" id="A0A225E151"/>
<dbReference type="GO" id="GO:0034220">
    <property type="term" value="P:monoatomic ion transmembrane transport"/>
    <property type="evidence" value="ECO:0007669"/>
    <property type="project" value="UniProtKB-KW"/>
</dbReference>
<dbReference type="FunFam" id="3.40.50.300:FF:000483">
    <property type="entry name" value="Sensor histidine kinase KdpD"/>
    <property type="match status" value="1"/>
</dbReference>
<dbReference type="InterPro" id="IPR003852">
    <property type="entry name" value="Sig_transdc_His_kinase_KdpD_N"/>
</dbReference>
<keyword evidence="2 6" id="KW-0418">Kinase</keyword>
<evidence type="ECO:0000256" key="1">
    <source>
        <dbReference type="ARBA" id="ARBA00022679"/>
    </source>
</evidence>
<protein>
    <submittedName>
        <fullName evidence="6">Osmosensitive K+ channel histidine kinase KdpD</fullName>
    </submittedName>
</protein>
<dbReference type="InterPro" id="IPR006016">
    <property type="entry name" value="UspA"/>
</dbReference>
<evidence type="ECO:0000256" key="3">
    <source>
        <dbReference type="ARBA" id="ARBA00023012"/>
    </source>
</evidence>
<comment type="caution">
    <text evidence="6">The sequence shown here is derived from an EMBL/GenBank/DDBJ whole genome shotgun (WGS) entry which is preliminary data.</text>
</comment>
<keyword evidence="6" id="KW-0406">Ion transport</keyword>
<reference evidence="7" key="1">
    <citation type="submission" date="2017-06" db="EMBL/GenBank/DDBJ databases">
        <title>Genome analysis of Fimbriiglobus ruber SP5, the first member of the order Planctomycetales with confirmed chitinolytic capability.</title>
        <authorList>
            <person name="Ravin N.V."/>
            <person name="Rakitin A.L."/>
            <person name="Ivanova A.A."/>
            <person name="Beletsky A.V."/>
            <person name="Kulichevskaya I.S."/>
            <person name="Mardanov A.V."/>
            <person name="Dedysh S.N."/>
        </authorList>
    </citation>
    <scope>NUCLEOTIDE SEQUENCE [LARGE SCALE GENOMIC DNA]</scope>
    <source>
        <strain evidence="7">SP5</strain>
    </source>
</reference>
<dbReference type="SUPFAM" id="SSF52402">
    <property type="entry name" value="Adenine nucleotide alpha hydrolases-like"/>
    <property type="match status" value="1"/>
</dbReference>
<dbReference type="InterPro" id="IPR014729">
    <property type="entry name" value="Rossmann-like_a/b/a_fold"/>
</dbReference>
<dbReference type="GO" id="GO:0000155">
    <property type="term" value="F:phosphorelay sensor kinase activity"/>
    <property type="evidence" value="ECO:0007669"/>
    <property type="project" value="InterPro"/>
</dbReference>
<dbReference type="InterPro" id="IPR027417">
    <property type="entry name" value="P-loop_NTPase"/>
</dbReference>
<keyword evidence="6" id="KW-0813">Transport</keyword>